<name>A0A4Y7SR00_COPMI</name>
<evidence type="ECO:0000256" key="1">
    <source>
        <dbReference type="SAM" id="MobiDB-lite"/>
    </source>
</evidence>
<sequence>MVTRTTASSTRHPLPPWQPYLVHPSTPVSLSFVIGRSPPPPHRLVLKGVLQSSSTMSSEEGQHKLLVEFDKDSRPTLVFNEMSDDYTMYRAKDVLSYYVLDNPIREEENLTKGGLPVYPTAEWNRYKGMKVHWVVTSPNHKGIPKLNLGIRSLFAKSNGCYGLDDRMLHPQLVLKGFEWAVCIPKKTNKFPGLWWRPTDDDSVILQSGIIITTTRYLKKDAYLLLEAELNRASDMAFSTLAQYPKATLLGSLVTHAKQCLERLEAYGLTHVDILVTVGDFQRSCLDIHGIVGYMVVYYPRSYPLSADKNVTWPCDDTIMGGLTQSREEAQFLHSIGIPVWWIRPQWSFNPMDTIVLAGSQCFTLFASEDAVMTEYTQFGTEDRVFHEIYRGLPGTQLQMMTQRLGCRVFDLVEPSRIAWQNLDKKLTKKADPTRPIQPVHLFCLPGFKEYSTAEGGSSLPIATPSSTSNVSGSSTSSTSTASSVPTTPPQRSTTPMPAPSMSSSPQFPSLPINSRVHRNFGPDPMPSDTDKRPPEIEVWTGGVSDLTVRKRPEIQDTLFLTYYTPDPNFILCAEEENEATYVATWIVTRNAHMYNVANGIVTEKITKQQWHQFLKSILKHIAPALKASLELGDDSDTHDQERASSFQPNVSSSSSSTTHSIPPITSSSHPTHVSHRSPAPSPTLPLPSGLAGLPPRPPKRTRRQGPSYQKRHKKNGYLESLPVRSGTLEQILYFEQVMLLGSAEDLKKAVTPSITTEVIWELREDTWHLKLMALDQALAPKHWPPADEDLVGSSEARHTRLQRESAIRRVLPARNGEELGEIFVTEIPNIDTGLASYHWSNRHGYLLALRELMLSWYKCPEWIVNADTARVELPSRKLERLLVKYYCESFFDTFGRAPIVPCCLPHRARIRDIPTRSFGSLACIPPATITLEVH</sequence>
<feature type="compositionally biased region" description="Low complexity" evidence="1">
    <location>
        <begin position="650"/>
        <end position="671"/>
    </location>
</feature>
<evidence type="ECO:0000313" key="3">
    <source>
        <dbReference type="Proteomes" id="UP000298030"/>
    </source>
</evidence>
<feature type="compositionally biased region" description="Low complexity" evidence="1">
    <location>
        <begin position="492"/>
        <end position="511"/>
    </location>
</feature>
<feature type="region of interest" description="Disordered" evidence="1">
    <location>
        <begin position="632"/>
        <end position="719"/>
    </location>
</feature>
<gene>
    <name evidence="2" type="ORF">FA13DRAFT_1797504</name>
</gene>
<feature type="region of interest" description="Disordered" evidence="1">
    <location>
        <begin position="454"/>
        <end position="535"/>
    </location>
</feature>
<dbReference type="OrthoDB" id="2634326at2759"/>
<feature type="compositionally biased region" description="Low complexity" evidence="1">
    <location>
        <begin position="463"/>
        <end position="485"/>
    </location>
</feature>
<dbReference type="Proteomes" id="UP000298030">
    <property type="component" value="Unassembled WGS sequence"/>
</dbReference>
<organism evidence="2 3">
    <name type="scientific">Coprinellus micaceus</name>
    <name type="common">Glistening ink-cap mushroom</name>
    <name type="synonym">Coprinus micaceus</name>
    <dbReference type="NCBI Taxonomy" id="71717"/>
    <lineage>
        <taxon>Eukaryota</taxon>
        <taxon>Fungi</taxon>
        <taxon>Dikarya</taxon>
        <taxon>Basidiomycota</taxon>
        <taxon>Agaricomycotina</taxon>
        <taxon>Agaricomycetes</taxon>
        <taxon>Agaricomycetidae</taxon>
        <taxon>Agaricales</taxon>
        <taxon>Agaricineae</taxon>
        <taxon>Psathyrellaceae</taxon>
        <taxon>Coprinellus</taxon>
    </lineage>
</organism>
<proteinExistence type="predicted"/>
<dbReference type="AlphaFoldDB" id="A0A4Y7SR00"/>
<accession>A0A4Y7SR00</accession>
<keyword evidence="3" id="KW-1185">Reference proteome</keyword>
<dbReference type="EMBL" id="QPFP01000070">
    <property type="protein sequence ID" value="TEB24141.1"/>
    <property type="molecule type" value="Genomic_DNA"/>
</dbReference>
<reference evidence="2 3" key="1">
    <citation type="journal article" date="2019" name="Nat. Ecol. Evol.">
        <title>Megaphylogeny resolves global patterns of mushroom evolution.</title>
        <authorList>
            <person name="Varga T."/>
            <person name="Krizsan K."/>
            <person name="Foldi C."/>
            <person name="Dima B."/>
            <person name="Sanchez-Garcia M."/>
            <person name="Sanchez-Ramirez S."/>
            <person name="Szollosi G.J."/>
            <person name="Szarkandi J.G."/>
            <person name="Papp V."/>
            <person name="Albert L."/>
            <person name="Andreopoulos W."/>
            <person name="Angelini C."/>
            <person name="Antonin V."/>
            <person name="Barry K.W."/>
            <person name="Bougher N.L."/>
            <person name="Buchanan P."/>
            <person name="Buyck B."/>
            <person name="Bense V."/>
            <person name="Catcheside P."/>
            <person name="Chovatia M."/>
            <person name="Cooper J."/>
            <person name="Damon W."/>
            <person name="Desjardin D."/>
            <person name="Finy P."/>
            <person name="Geml J."/>
            <person name="Haridas S."/>
            <person name="Hughes K."/>
            <person name="Justo A."/>
            <person name="Karasinski D."/>
            <person name="Kautmanova I."/>
            <person name="Kiss B."/>
            <person name="Kocsube S."/>
            <person name="Kotiranta H."/>
            <person name="LaButti K.M."/>
            <person name="Lechner B.E."/>
            <person name="Liimatainen K."/>
            <person name="Lipzen A."/>
            <person name="Lukacs Z."/>
            <person name="Mihaltcheva S."/>
            <person name="Morgado L.N."/>
            <person name="Niskanen T."/>
            <person name="Noordeloos M.E."/>
            <person name="Ohm R.A."/>
            <person name="Ortiz-Santana B."/>
            <person name="Ovrebo C."/>
            <person name="Racz N."/>
            <person name="Riley R."/>
            <person name="Savchenko A."/>
            <person name="Shiryaev A."/>
            <person name="Soop K."/>
            <person name="Spirin V."/>
            <person name="Szebenyi C."/>
            <person name="Tomsovsky M."/>
            <person name="Tulloss R.E."/>
            <person name="Uehling J."/>
            <person name="Grigoriev I.V."/>
            <person name="Vagvolgyi C."/>
            <person name="Papp T."/>
            <person name="Martin F.M."/>
            <person name="Miettinen O."/>
            <person name="Hibbett D.S."/>
            <person name="Nagy L.G."/>
        </authorList>
    </citation>
    <scope>NUCLEOTIDE SEQUENCE [LARGE SCALE GENOMIC DNA]</scope>
    <source>
        <strain evidence="2 3">FP101781</strain>
    </source>
</reference>
<evidence type="ECO:0000313" key="2">
    <source>
        <dbReference type="EMBL" id="TEB24141.1"/>
    </source>
</evidence>
<protein>
    <submittedName>
        <fullName evidence="2">Uncharacterized protein</fullName>
    </submittedName>
</protein>
<feature type="compositionally biased region" description="Basic residues" evidence="1">
    <location>
        <begin position="697"/>
        <end position="715"/>
    </location>
</feature>
<comment type="caution">
    <text evidence="2">The sequence shown here is derived from an EMBL/GenBank/DDBJ whole genome shotgun (WGS) entry which is preliminary data.</text>
</comment>